<keyword evidence="3" id="KW-1185">Reference proteome</keyword>
<dbReference type="SUPFAM" id="SSF82153">
    <property type="entry name" value="FAS1 domain"/>
    <property type="match status" value="1"/>
</dbReference>
<dbReference type="PANTHER" id="PTHR10900">
    <property type="entry name" value="PERIOSTIN-RELATED"/>
    <property type="match status" value="1"/>
</dbReference>
<dbReference type="InterPro" id="IPR000782">
    <property type="entry name" value="FAS1_domain"/>
</dbReference>
<dbReference type="InterPro" id="IPR036378">
    <property type="entry name" value="FAS1_dom_sf"/>
</dbReference>
<evidence type="ECO:0000259" key="1">
    <source>
        <dbReference type="PROSITE" id="PS50213"/>
    </source>
</evidence>
<sequence length="221" mass="22501">MNPPVLESGPATTSAASARANAAGANAAGTNATGTDAAGANAAGNNAAEAKSTLSNTTYPTLEAALTAANLTTLAAAVQAAGLPVNATENVTILAPTNKAFTQRLQKDLQMTPQQLLQNKTLLVEVLSYHIIPGVVRSSQLTDRQTVPTALAGAKPLVVRFDRTNADGSRRRVPQIEFKGATDKAEVRTADLLVGNVAVVHVVNDVLLPAGVGKSGKTTSG</sequence>
<accession>A0ABY8U3F2</accession>
<evidence type="ECO:0000313" key="3">
    <source>
        <dbReference type="Proteomes" id="UP001244341"/>
    </source>
</evidence>
<dbReference type="InterPro" id="IPR050904">
    <property type="entry name" value="Adhesion/Biosynth-related"/>
</dbReference>
<protein>
    <recommendedName>
        <fullName evidence="1">FAS1 domain-containing protein</fullName>
    </recommendedName>
</protein>
<dbReference type="Gene3D" id="2.30.180.10">
    <property type="entry name" value="FAS1 domain"/>
    <property type="match status" value="1"/>
</dbReference>
<dbReference type="Pfam" id="PF02469">
    <property type="entry name" value="Fasciclin"/>
    <property type="match status" value="1"/>
</dbReference>
<feature type="domain" description="FAS1" evidence="1">
    <location>
        <begin position="58"/>
        <end position="207"/>
    </location>
</feature>
<dbReference type="PANTHER" id="PTHR10900:SF77">
    <property type="entry name" value="FI19380P1"/>
    <property type="match status" value="1"/>
</dbReference>
<gene>
    <name evidence="2" type="ORF">OEZ85_012712</name>
</gene>
<reference evidence="2 3" key="1">
    <citation type="submission" date="2023-05" db="EMBL/GenBank/DDBJ databases">
        <title>A 100% complete, gapless, phased diploid assembly of the Scenedesmus obliquus UTEX 3031 genome.</title>
        <authorList>
            <person name="Biondi T.C."/>
            <person name="Hanschen E.R."/>
            <person name="Kwon T."/>
            <person name="Eng W."/>
            <person name="Kruse C.P.S."/>
            <person name="Koehler S.I."/>
            <person name="Kunde Y."/>
            <person name="Gleasner C.D."/>
            <person name="You Mak K.T."/>
            <person name="Polle J."/>
            <person name="Hovde B.T."/>
            <person name="Starkenburg S.R."/>
        </authorList>
    </citation>
    <scope>NUCLEOTIDE SEQUENCE [LARGE SCALE GENOMIC DNA]</scope>
    <source>
        <strain evidence="2 3">DOE0152z</strain>
    </source>
</reference>
<proteinExistence type="predicted"/>
<dbReference type="PROSITE" id="PS50213">
    <property type="entry name" value="FAS1"/>
    <property type="match status" value="1"/>
</dbReference>
<name>A0ABY8U3F2_TETOB</name>
<evidence type="ECO:0000313" key="2">
    <source>
        <dbReference type="EMBL" id="WIA15971.1"/>
    </source>
</evidence>
<dbReference type="Proteomes" id="UP001244341">
    <property type="component" value="Chromosome 7b"/>
</dbReference>
<dbReference type="SMART" id="SM00554">
    <property type="entry name" value="FAS1"/>
    <property type="match status" value="1"/>
</dbReference>
<organism evidence="2 3">
    <name type="scientific">Tetradesmus obliquus</name>
    <name type="common">Green alga</name>
    <name type="synonym">Acutodesmus obliquus</name>
    <dbReference type="NCBI Taxonomy" id="3088"/>
    <lineage>
        <taxon>Eukaryota</taxon>
        <taxon>Viridiplantae</taxon>
        <taxon>Chlorophyta</taxon>
        <taxon>core chlorophytes</taxon>
        <taxon>Chlorophyceae</taxon>
        <taxon>CS clade</taxon>
        <taxon>Sphaeropleales</taxon>
        <taxon>Scenedesmaceae</taxon>
        <taxon>Tetradesmus</taxon>
    </lineage>
</organism>
<dbReference type="EMBL" id="CP126214">
    <property type="protein sequence ID" value="WIA15971.1"/>
    <property type="molecule type" value="Genomic_DNA"/>
</dbReference>